<evidence type="ECO:0000256" key="10">
    <source>
        <dbReference type="ARBA" id="ARBA00042293"/>
    </source>
</evidence>
<dbReference type="InterPro" id="IPR018993">
    <property type="entry name" value="FOP_dimerisation-dom_N"/>
</dbReference>
<dbReference type="EMBL" id="JAGTXO010000006">
    <property type="protein sequence ID" value="KAG8467471.1"/>
    <property type="molecule type" value="Genomic_DNA"/>
</dbReference>
<comment type="caution">
    <text evidence="15">The sequence shown here is derived from an EMBL/GenBank/DDBJ whole genome shotgun (WGS) entry which is preliminary data.</text>
</comment>
<keyword evidence="7" id="KW-0206">Cytoskeleton</keyword>
<gene>
    <name evidence="15" type="ORF">KFE25_000787</name>
</gene>
<comment type="subcellular location">
    <subcellularLocation>
        <location evidence="1">Cytoplasm</location>
        <location evidence="1">Cytoskeleton</location>
        <location evidence="1">Cilium basal body</location>
    </subcellularLocation>
    <subcellularLocation>
        <location evidence="2">Cytoplasm</location>
        <location evidence="2">Cytoskeleton</location>
        <location evidence="2">Microtubule organizing center</location>
        <location evidence="2">Centrosome</location>
    </subcellularLocation>
</comment>
<evidence type="ECO:0000259" key="14">
    <source>
        <dbReference type="Pfam" id="PF09398"/>
    </source>
</evidence>
<dbReference type="InterPro" id="IPR006594">
    <property type="entry name" value="LisH"/>
</dbReference>
<comment type="subunit">
    <text evidence="12">Homodimer. Part of a ternary complex that contains CEP350, CEP43 and MAPRE1. Interacts directly with CEP350 and MAPRE1. Interacts with CEP19. Interacts (via N-terminus) with CEP350 (via C-terminus).</text>
</comment>
<evidence type="ECO:0000256" key="1">
    <source>
        <dbReference type="ARBA" id="ARBA00004120"/>
    </source>
</evidence>
<feature type="region of interest" description="Disordered" evidence="13">
    <location>
        <begin position="166"/>
        <end position="210"/>
    </location>
</feature>
<sequence>MSSAADELHEVLRETLEAKGTMSRLRASIRAEVFGALQDEDGHVPRPTNENLLINDMIREYLAFNRYDHTLAVFMPESGQPASAIDRRYLSEQTGLPLQDAIGGADGRSLVHVPILYGLLAESHARPVGNVAARVWDGAPGQVSLAGAAAPLRADDAEISSRYRVLAEQSQQGDAQSQPHGALPGSSMARARKEPRACGGGAPDPLVFSH</sequence>
<keyword evidence="5" id="KW-0597">Phosphoprotein</keyword>
<keyword evidence="6" id="KW-0970">Cilium biogenesis/degradation</keyword>
<evidence type="ECO:0000256" key="13">
    <source>
        <dbReference type="SAM" id="MobiDB-lite"/>
    </source>
</evidence>
<evidence type="ECO:0000256" key="12">
    <source>
        <dbReference type="ARBA" id="ARBA00046373"/>
    </source>
</evidence>
<evidence type="ECO:0000256" key="9">
    <source>
        <dbReference type="ARBA" id="ARBA00041026"/>
    </source>
</evidence>
<accession>A0A8J5XES4</accession>
<evidence type="ECO:0000313" key="16">
    <source>
        <dbReference type="Proteomes" id="UP000751190"/>
    </source>
</evidence>
<dbReference type="Gene3D" id="1.20.960.40">
    <property type="match status" value="1"/>
</dbReference>
<name>A0A8J5XES4_DIALT</name>
<dbReference type="Pfam" id="PF09398">
    <property type="entry name" value="FOP_dimer"/>
    <property type="match status" value="1"/>
</dbReference>
<comment type="function">
    <text evidence="11">Required for anchoring microtubules to the centrosomes. Required for ciliation.</text>
</comment>
<feature type="domain" description="FGFR1 oncogene partner (FOP) N-terminal dimerisation" evidence="14">
    <location>
        <begin position="48"/>
        <end position="100"/>
    </location>
</feature>
<dbReference type="PANTHER" id="PTHR15431:SF9">
    <property type="entry name" value="CENTROSOMAL PROTEIN 43"/>
    <property type="match status" value="1"/>
</dbReference>
<dbReference type="GO" id="GO:0005813">
    <property type="term" value="C:centrosome"/>
    <property type="evidence" value="ECO:0007669"/>
    <property type="project" value="UniProtKB-SubCell"/>
</dbReference>
<evidence type="ECO:0000313" key="15">
    <source>
        <dbReference type="EMBL" id="KAG8467471.1"/>
    </source>
</evidence>
<reference evidence="15" key="1">
    <citation type="submission" date="2021-05" db="EMBL/GenBank/DDBJ databases">
        <title>The genome of the haptophyte Pavlova lutheri (Diacronema luteri, Pavlovales) - a model for lipid biosynthesis in eukaryotic algae.</title>
        <authorList>
            <person name="Hulatt C.J."/>
            <person name="Posewitz M.C."/>
        </authorList>
    </citation>
    <scope>NUCLEOTIDE SEQUENCE</scope>
    <source>
        <strain evidence="15">NIVA-4/92</strain>
    </source>
</reference>
<evidence type="ECO:0000256" key="11">
    <source>
        <dbReference type="ARBA" id="ARBA00046076"/>
    </source>
</evidence>
<dbReference type="PROSITE" id="PS50896">
    <property type="entry name" value="LISH"/>
    <property type="match status" value="1"/>
</dbReference>
<dbReference type="PANTHER" id="PTHR15431">
    <property type="entry name" value="FGFR1 ONCOGENE PARTNER/LISH DOMAIN-CONTAINING PROTEIN"/>
    <property type="match status" value="1"/>
</dbReference>
<feature type="compositionally biased region" description="Polar residues" evidence="13">
    <location>
        <begin position="168"/>
        <end position="179"/>
    </location>
</feature>
<dbReference type="AlphaFoldDB" id="A0A8J5XES4"/>
<proteinExistence type="inferred from homology"/>
<protein>
    <recommendedName>
        <fullName evidence="9">Centrosomal protein 43</fullName>
    </recommendedName>
    <alternativeName>
        <fullName evidence="10">FGFR1 oncogene partner</fullName>
    </alternativeName>
</protein>
<evidence type="ECO:0000256" key="5">
    <source>
        <dbReference type="ARBA" id="ARBA00022553"/>
    </source>
</evidence>
<dbReference type="GO" id="GO:0034453">
    <property type="term" value="P:microtubule anchoring"/>
    <property type="evidence" value="ECO:0007669"/>
    <property type="project" value="InterPro"/>
</dbReference>
<evidence type="ECO:0000256" key="6">
    <source>
        <dbReference type="ARBA" id="ARBA00022794"/>
    </source>
</evidence>
<dbReference type="Proteomes" id="UP000751190">
    <property type="component" value="Unassembled WGS sequence"/>
</dbReference>
<keyword evidence="4" id="KW-0963">Cytoplasm</keyword>
<evidence type="ECO:0000256" key="8">
    <source>
        <dbReference type="ARBA" id="ARBA00023273"/>
    </source>
</evidence>
<keyword evidence="16" id="KW-1185">Reference proteome</keyword>
<evidence type="ECO:0000256" key="2">
    <source>
        <dbReference type="ARBA" id="ARBA00004300"/>
    </source>
</evidence>
<comment type="similarity">
    <text evidence="3">Belongs to the CEP43 family.</text>
</comment>
<evidence type="ECO:0000256" key="4">
    <source>
        <dbReference type="ARBA" id="ARBA00022490"/>
    </source>
</evidence>
<organism evidence="15 16">
    <name type="scientific">Diacronema lutheri</name>
    <name type="common">Unicellular marine alga</name>
    <name type="synonym">Monochrysis lutheri</name>
    <dbReference type="NCBI Taxonomy" id="2081491"/>
    <lineage>
        <taxon>Eukaryota</taxon>
        <taxon>Haptista</taxon>
        <taxon>Haptophyta</taxon>
        <taxon>Pavlovophyceae</taxon>
        <taxon>Pavlovales</taxon>
        <taxon>Pavlovaceae</taxon>
        <taxon>Diacronema</taxon>
    </lineage>
</organism>
<dbReference type="GO" id="GO:0030030">
    <property type="term" value="P:cell projection organization"/>
    <property type="evidence" value="ECO:0007669"/>
    <property type="project" value="UniProtKB-KW"/>
</dbReference>
<dbReference type="OrthoDB" id="5970631at2759"/>
<keyword evidence="8" id="KW-0966">Cell projection</keyword>
<evidence type="ECO:0000256" key="3">
    <source>
        <dbReference type="ARBA" id="ARBA00005385"/>
    </source>
</evidence>
<evidence type="ECO:0000256" key="7">
    <source>
        <dbReference type="ARBA" id="ARBA00023212"/>
    </source>
</evidence>